<reference evidence="3" key="1">
    <citation type="journal article" date="2014" name="Int. J. Syst. Evol. Microbiol.">
        <title>Complete genome of a new Firmicutes species belonging to the dominant human colonic microbiota ('Ruminococcus bicirculans') reveals two chromosomes and a selective capacity to utilize plant glucans.</title>
        <authorList>
            <consortium name="NISC Comparative Sequencing Program"/>
            <person name="Wegmann U."/>
            <person name="Louis P."/>
            <person name="Goesmann A."/>
            <person name="Henrissat B."/>
            <person name="Duncan S.H."/>
            <person name="Flint H.J."/>
        </authorList>
    </citation>
    <scope>NUCLEOTIDE SEQUENCE</scope>
    <source>
        <strain evidence="3">NBRC 107715</strain>
    </source>
</reference>
<reference evidence="3" key="4">
    <citation type="submission" date="2023-01" db="EMBL/GenBank/DDBJ databases">
        <title>Draft genome sequence of Methylobacterium oxalidis strain NBRC 107715.</title>
        <authorList>
            <person name="Sun Q."/>
            <person name="Mori K."/>
        </authorList>
    </citation>
    <scope>NUCLEOTIDE SEQUENCE</scope>
    <source>
        <strain evidence="3">NBRC 107715</strain>
    </source>
</reference>
<organism evidence="2 4">
    <name type="scientific">Methylobacterium oxalidis</name>
    <dbReference type="NCBI Taxonomy" id="944322"/>
    <lineage>
        <taxon>Bacteria</taxon>
        <taxon>Pseudomonadati</taxon>
        <taxon>Pseudomonadota</taxon>
        <taxon>Alphaproteobacteria</taxon>
        <taxon>Hyphomicrobiales</taxon>
        <taxon>Methylobacteriaceae</taxon>
        <taxon>Methylobacterium</taxon>
    </lineage>
</organism>
<reference evidence="2 4" key="3">
    <citation type="submission" date="2019-07" db="EMBL/GenBank/DDBJ databases">
        <title>Whole genome shotgun sequence of Methylobacterium oxalidis NBRC 107715.</title>
        <authorList>
            <person name="Hosoyama A."/>
            <person name="Uohara A."/>
            <person name="Ohji S."/>
            <person name="Ichikawa N."/>
        </authorList>
    </citation>
    <scope>NUCLEOTIDE SEQUENCE [LARGE SCALE GENOMIC DNA]</scope>
    <source>
        <strain evidence="2 4">NBRC 107715</strain>
    </source>
</reference>
<evidence type="ECO:0000313" key="2">
    <source>
        <dbReference type="EMBL" id="GEP05279.1"/>
    </source>
</evidence>
<dbReference type="Pfam" id="PF21834">
    <property type="entry name" value="DUF6894"/>
    <property type="match status" value="1"/>
</dbReference>
<evidence type="ECO:0000259" key="1">
    <source>
        <dbReference type="Pfam" id="PF21834"/>
    </source>
</evidence>
<dbReference type="InterPro" id="IPR054189">
    <property type="entry name" value="DUF6894"/>
</dbReference>
<dbReference type="Proteomes" id="UP000321960">
    <property type="component" value="Unassembled WGS sequence"/>
</dbReference>
<evidence type="ECO:0000313" key="3">
    <source>
        <dbReference type="EMBL" id="GLS64677.1"/>
    </source>
</evidence>
<dbReference type="OrthoDB" id="7995796at2"/>
<feature type="domain" description="DUF6894" evidence="1">
    <location>
        <begin position="3"/>
        <end position="69"/>
    </location>
</feature>
<sequence>MARYFFNVADHEFSVRDDGGTECFDQDAALAEALRTLCEVAADQPEKYIHHPLRIEVLDASREAVLACEIRLTAVDRAKNCLKAAA</sequence>
<name>A0A512J5Z2_9HYPH</name>
<dbReference type="RefSeq" id="WP_147026852.1">
    <property type="nucleotide sequence ID" value="NZ_BJZU01000065.1"/>
</dbReference>
<evidence type="ECO:0000313" key="4">
    <source>
        <dbReference type="Proteomes" id="UP000321960"/>
    </source>
</evidence>
<evidence type="ECO:0000313" key="5">
    <source>
        <dbReference type="Proteomes" id="UP001156856"/>
    </source>
</evidence>
<protein>
    <recommendedName>
        <fullName evidence="1">DUF6894 domain-containing protein</fullName>
    </recommendedName>
</protein>
<proteinExistence type="predicted"/>
<comment type="caution">
    <text evidence="2">The sequence shown here is derived from an EMBL/GenBank/DDBJ whole genome shotgun (WGS) entry which is preliminary data.</text>
</comment>
<keyword evidence="5" id="KW-1185">Reference proteome</keyword>
<dbReference type="EMBL" id="BJZU01000065">
    <property type="protein sequence ID" value="GEP05279.1"/>
    <property type="molecule type" value="Genomic_DNA"/>
</dbReference>
<dbReference type="Proteomes" id="UP001156856">
    <property type="component" value="Unassembled WGS sequence"/>
</dbReference>
<reference evidence="5" key="2">
    <citation type="journal article" date="2019" name="Int. J. Syst. Evol. Microbiol.">
        <title>The Global Catalogue of Microorganisms (GCM) 10K type strain sequencing project: providing services to taxonomists for standard genome sequencing and annotation.</title>
        <authorList>
            <consortium name="The Broad Institute Genomics Platform"/>
            <consortium name="The Broad Institute Genome Sequencing Center for Infectious Disease"/>
            <person name="Wu L."/>
            <person name="Ma J."/>
        </authorList>
    </citation>
    <scope>NUCLEOTIDE SEQUENCE [LARGE SCALE GENOMIC DNA]</scope>
    <source>
        <strain evidence="5">NBRC 107715</strain>
    </source>
</reference>
<accession>A0A512J5Z2</accession>
<gene>
    <name evidence="3" type="ORF">GCM10007888_30580</name>
    <name evidence="2" type="ORF">MOX02_33170</name>
</gene>
<dbReference type="EMBL" id="BSPK01000051">
    <property type="protein sequence ID" value="GLS64677.1"/>
    <property type="molecule type" value="Genomic_DNA"/>
</dbReference>
<dbReference type="AlphaFoldDB" id="A0A512J5Z2"/>